<dbReference type="GO" id="GO:0006631">
    <property type="term" value="P:fatty acid metabolic process"/>
    <property type="evidence" value="ECO:0007669"/>
    <property type="project" value="TreeGrafter"/>
</dbReference>
<dbReference type="SUPFAM" id="SSF56801">
    <property type="entry name" value="Acetyl-CoA synthetase-like"/>
    <property type="match status" value="1"/>
</dbReference>
<evidence type="ECO:0000256" key="4">
    <source>
        <dbReference type="ARBA" id="ARBA00039638"/>
    </source>
</evidence>
<name>A0A6P6YDI5_DERPT</name>
<dbReference type="Proteomes" id="UP000515146">
    <property type="component" value="Unplaced"/>
</dbReference>
<dbReference type="Pfam" id="PF13193">
    <property type="entry name" value="AMP-binding_C"/>
    <property type="match status" value="1"/>
</dbReference>
<evidence type="ECO:0000259" key="7">
    <source>
        <dbReference type="Pfam" id="PF00501"/>
    </source>
</evidence>
<feature type="domain" description="AMP-dependent synthetase/ligase" evidence="7">
    <location>
        <begin position="1"/>
        <end position="141"/>
    </location>
</feature>
<dbReference type="OrthoDB" id="10253869at2759"/>
<dbReference type="Gene3D" id="3.40.50.980">
    <property type="match status" value="2"/>
</dbReference>
<dbReference type="Gene3D" id="3.40.50.12780">
    <property type="entry name" value="N-terminal domain of ligase-like"/>
    <property type="match status" value="1"/>
</dbReference>
<dbReference type="InterPro" id="IPR045851">
    <property type="entry name" value="AMP-bd_C_sf"/>
</dbReference>
<comment type="catalytic activity">
    <reaction evidence="6">
        <text>a medium-chain fatty acid + ATP + CoA = a medium-chain fatty acyl-CoA + AMP + diphosphate</text>
        <dbReference type="Rhea" id="RHEA:48340"/>
        <dbReference type="ChEBI" id="CHEBI:30616"/>
        <dbReference type="ChEBI" id="CHEBI:33019"/>
        <dbReference type="ChEBI" id="CHEBI:57287"/>
        <dbReference type="ChEBI" id="CHEBI:59558"/>
        <dbReference type="ChEBI" id="CHEBI:90546"/>
        <dbReference type="ChEBI" id="CHEBI:456215"/>
        <dbReference type="EC" id="6.2.1.2"/>
    </reaction>
</comment>
<evidence type="ECO:0000256" key="3">
    <source>
        <dbReference type="ARBA" id="ARBA00037247"/>
    </source>
</evidence>
<organism evidence="9 10">
    <name type="scientific">Dermatophagoides pteronyssinus</name>
    <name type="common">European house dust mite</name>
    <dbReference type="NCBI Taxonomy" id="6956"/>
    <lineage>
        <taxon>Eukaryota</taxon>
        <taxon>Metazoa</taxon>
        <taxon>Ecdysozoa</taxon>
        <taxon>Arthropoda</taxon>
        <taxon>Chelicerata</taxon>
        <taxon>Arachnida</taxon>
        <taxon>Acari</taxon>
        <taxon>Acariformes</taxon>
        <taxon>Sarcoptiformes</taxon>
        <taxon>Astigmata</taxon>
        <taxon>Psoroptidia</taxon>
        <taxon>Analgoidea</taxon>
        <taxon>Pyroglyphidae</taxon>
        <taxon>Dermatophagoidinae</taxon>
        <taxon>Dermatophagoides</taxon>
    </lineage>
</organism>
<evidence type="ECO:0000259" key="8">
    <source>
        <dbReference type="Pfam" id="PF13193"/>
    </source>
</evidence>
<dbReference type="InParanoid" id="A0A6P6YDI5"/>
<evidence type="ECO:0000313" key="10">
    <source>
        <dbReference type="RefSeq" id="XP_027202769.1"/>
    </source>
</evidence>
<keyword evidence="9" id="KW-1185">Reference proteome</keyword>
<dbReference type="PANTHER" id="PTHR43201">
    <property type="entry name" value="ACYL-COA SYNTHETASE"/>
    <property type="match status" value="1"/>
</dbReference>
<dbReference type="RefSeq" id="XP_027202769.1">
    <property type="nucleotide sequence ID" value="XM_027346968.1"/>
</dbReference>
<comment type="catalytic activity">
    <reaction evidence="5">
        <text>octanoate + ATP + CoA = octanoyl-CoA + AMP + diphosphate</text>
        <dbReference type="Rhea" id="RHEA:33631"/>
        <dbReference type="ChEBI" id="CHEBI:25646"/>
        <dbReference type="ChEBI" id="CHEBI:30616"/>
        <dbReference type="ChEBI" id="CHEBI:33019"/>
        <dbReference type="ChEBI" id="CHEBI:57287"/>
        <dbReference type="ChEBI" id="CHEBI:57386"/>
        <dbReference type="ChEBI" id="CHEBI:456215"/>
    </reaction>
</comment>
<keyword evidence="2" id="KW-0436">Ligase</keyword>
<dbReference type="InterPro" id="IPR025110">
    <property type="entry name" value="AMP-bd_C"/>
</dbReference>
<feature type="domain" description="AMP-dependent synthetase/ligase" evidence="7">
    <location>
        <begin position="147"/>
        <end position="246"/>
    </location>
</feature>
<dbReference type="Pfam" id="PF00501">
    <property type="entry name" value="AMP-binding"/>
    <property type="match status" value="2"/>
</dbReference>
<comment type="similarity">
    <text evidence="1">Belongs to the ATP-dependent AMP-binding enzyme family.</text>
</comment>
<dbReference type="AlphaFoldDB" id="A0A6P6YDI5"/>
<protein>
    <recommendedName>
        <fullName evidence="4">Medium-chain acyl-CoA ligase ACSF2, mitochondrial</fullName>
    </recommendedName>
</protein>
<dbReference type="PANTHER" id="PTHR43201:SF5">
    <property type="entry name" value="MEDIUM-CHAIN ACYL-COA LIGASE ACSF2, MITOCHONDRIAL"/>
    <property type="match status" value="1"/>
</dbReference>
<comment type="function">
    <text evidence="3">Acyl-CoA synthases catalyze the initial reaction in fatty acid metabolism, by forming a thioester with CoA. Has some preference toward medium-chain substrates. Plays a role in adipocyte differentiation.</text>
</comment>
<dbReference type="Gene3D" id="3.30.300.30">
    <property type="match status" value="1"/>
</dbReference>
<dbReference type="GO" id="GO:0031956">
    <property type="term" value="F:medium-chain fatty acid-CoA ligase activity"/>
    <property type="evidence" value="ECO:0007669"/>
    <property type="project" value="UniProtKB-EC"/>
</dbReference>
<accession>A0A6P6YDI5</accession>
<feature type="domain" description="AMP-binding enzyme C-terminal" evidence="8">
    <location>
        <begin position="262"/>
        <end position="337"/>
    </location>
</feature>
<evidence type="ECO:0000256" key="5">
    <source>
        <dbReference type="ARBA" id="ARBA00047319"/>
    </source>
</evidence>
<reference evidence="10" key="1">
    <citation type="submission" date="2025-08" db="UniProtKB">
        <authorList>
            <consortium name="RefSeq"/>
        </authorList>
    </citation>
    <scope>IDENTIFICATION</scope>
    <source>
        <strain evidence="10">Airmid</strain>
    </source>
</reference>
<evidence type="ECO:0000256" key="1">
    <source>
        <dbReference type="ARBA" id="ARBA00006432"/>
    </source>
</evidence>
<sequence>MIGATCVNLNPLYSENELTEIINDCAPKIIFCWIDMVYKLKLVDHLVKNVITVMPGDFLGLKGSLINFFYRIHRMKRKNDVKFQHVRLTDCMKKANRLTPVQLVEVDLSDLALLLYTSGTTGECKGVPLTHCNLIAATRAAYTAILDGGMALNDKVRKDWKLVTNTEIFEGYGMSETTGLISCQRPILHEDNDKFSLSIEEQQISSVGKIIPNCSVKIIPIQDKIEYTNNENAPISSKEIGEICGRIKNIVIISGFNVYPAEIEKVVRNCPKVNDCVVIGKTDKNNIEYLYMLVEKDIDANLTEQEVKQYCADNLAPYKRPKVIEITVSLPRTPIGKVSLSDL</sequence>
<gene>
    <name evidence="10" type="primary">LOC113796662</name>
</gene>
<dbReference type="InterPro" id="IPR000873">
    <property type="entry name" value="AMP-dep_synth/lig_dom"/>
</dbReference>
<dbReference type="InterPro" id="IPR042099">
    <property type="entry name" value="ANL_N_sf"/>
</dbReference>
<evidence type="ECO:0000256" key="2">
    <source>
        <dbReference type="ARBA" id="ARBA00022598"/>
    </source>
</evidence>
<evidence type="ECO:0000256" key="6">
    <source>
        <dbReference type="ARBA" id="ARBA00048277"/>
    </source>
</evidence>
<evidence type="ECO:0000313" key="9">
    <source>
        <dbReference type="Proteomes" id="UP000515146"/>
    </source>
</evidence>
<proteinExistence type="inferred from homology"/>
<dbReference type="KEGG" id="dpte:113796662"/>